<evidence type="ECO:0000256" key="7">
    <source>
        <dbReference type="SAM" id="MobiDB-lite"/>
    </source>
</evidence>
<dbReference type="GO" id="GO:0005119">
    <property type="term" value="F:smoothened binding"/>
    <property type="evidence" value="ECO:0007669"/>
    <property type="project" value="TreeGrafter"/>
</dbReference>
<dbReference type="GO" id="GO:0005886">
    <property type="term" value="C:plasma membrane"/>
    <property type="evidence" value="ECO:0007669"/>
    <property type="project" value="TreeGrafter"/>
</dbReference>
<comment type="similarity">
    <text evidence="2">Belongs to the patched family.</text>
</comment>
<keyword evidence="3 8" id="KW-0812">Transmembrane</keyword>
<evidence type="ECO:0000256" key="2">
    <source>
        <dbReference type="ARBA" id="ARBA00005585"/>
    </source>
</evidence>
<accession>A0A2B4RJ45</accession>
<dbReference type="GO" id="GO:0045879">
    <property type="term" value="P:negative regulation of smoothened signaling pathway"/>
    <property type="evidence" value="ECO:0007669"/>
    <property type="project" value="TreeGrafter"/>
</dbReference>
<evidence type="ECO:0000256" key="8">
    <source>
        <dbReference type="SAM" id="Phobius"/>
    </source>
</evidence>
<feature type="transmembrane region" description="Helical" evidence="8">
    <location>
        <begin position="945"/>
        <end position="967"/>
    </location>
</feature>
<feature type="transmembrane region" description="Helical" evidence="8">
    <location>
        <begin position="1042"/>
        <end position="1064"/>
    </location>
</feature>
<feature type="transmembrane region" description="Helical" evidence="8">
    <location>
        <begin position="324"/>
        <end position="345"/>
    </location>
</feature>
<organism evidence="10 11">
    <name type="scientific">Stylophora pistillata</name>
    <name type="common">Smooth cauliflower coral</name>
    <dbReference type="NCBI Taxonomy" id="50429"/>
    <lineage>
        <taxon>Eukaryota</taxon>
        <taxon>Metazoa</taxon>
        <taxon>Cnidaria</taxon>
        <taxon>Anthozoa</taxon>
        <taxon>Hexacorallia</taxon>
        <taxon>Scleractinia</taxon>
        <taxon>Astrocoeniina</taxon>
        <taxon>Pocilloporidae</taxon>
        <taxon>Stylophora</taxon>
    </lineage>
</organism>
<keyword evidence="4 8" id="KW-1133">Transmembrane helix</keyword>
<keyword evidence="5 8" id="KW-0472">Membrane</keyword>
<feature type="transmembrane region" description="Helical" evidence="8">
    <location>
        <begin position="1007"/>
        <end position="1030"/>
    </location>
</feature>
<proteinExistence type="inferred from homology"/>
<dbReference type="InterPro" id="IPR000731">
    <property type="entry name" value="SSD"/>
</dbReference>
<evidence type="ECO:0000256" key="5">
    <source>
        <dbReference type="ARBA" id="ARBA00023136"/>
    </source>
</evidence>
<sequence>MCEVSPKLRLRPPCYESNLMSDRRQIEDRIRPMDKMRSTFPNMKWKSLNPSKTVEQIEQFLPLPVYEKLMGLLNEAGISSGYMDKPCLDPTDAECPDSAPNYRKKEPDIGVEVTDGCQGFATKYLDWPEELIVGGIKKNSSGTIRSAEALQTIILLMGKQQMYTQWHGRAKVQHLEPQWSEDEAFQVLEAWKREFTKTVNTVDQSRKESTVLAFSSTSFNDLLKDFSQTSYSKVAIGYVLMLIYACVTLKHWTNAVDSHGALGFAGVLLVTVAVASGLGFCSFVKIKFNAASTQILPFLALGLGVDDMFLLAHTYASTRDKTKAGIVVLFNFFAVIVIFPAMIVIDRSRRKSGKYDLLCCIERRTEPQRISITPSTTGYGSDVILHRYHNSCNSVSDISVVQGLSGTVVLPGSIQATASQTLHFPNMVTVQASASAEVGNTPLTERQRHRRGCARRDKQTNESSDFELSALGNIHSSNGAGNAKANAGASANVVQVQLAGSLDTEQQDSYDFNTRPSSRQNHSKSFAIYSEQSRADSCTCGEAGLDPQGRRRTYKNQSRDTIINENAVVLASRGESKMRTLPPMNTPRNVQFQVLANAASHGDSDFMRTRSSNSRSSPGLDSVGRTSTAQSLSEPELESTRWNVVKKKLQVLSLSYFAKEYYGPWLQRMPVKISVLFVFACVLAAGVYGCLKVEEGLDLTDVVPRKSPEHKFVKAQFEYFSFYQMQIVTKGGYDYPNGQELLYKFHRAFKKIDNIIKTPEGELPPFWLMYFRDWLLELQKAFDKDWDEGTISYEGWHKNASEYGVMAFKLLAQTGEKEIANKSIVRSVRLVNKDGIIRPETFYKYLLVWYNMDPLGYTYSQANIKPEPEESWYNKRSTQDYTAMRVEPPAPMINFSYIPFKLINLQETKDFISTIKSVRALCEEFEKAGLPNYPSGIPFIFWEQYIWLGEHLLTAVAIVLSASFVVMAVILCNFWAAMLIVIVLVMITVEVYGFMGLAGIKLSAVPAVTLILSVGVGVEFTVHMCMKFLTSTGDRNQRMQRAVEYVFSPVVDGAVSTLLGVIMLAGSDFDFIVRYFFNLLAALIVIGTLNGLVFLPVLLSLAGPGPEIEEVRPPGTASSTASKRELLPSSTYRQRTPPSDSEVYIGETSARQEEKSSSSGGRHTRHKRVPHKSKRRSHRSRTPTVDSDSSSSTVTRVTARATVTVEVHTEQVSAERSAYQNFRSGGAQVGPIRNEGEIGEEDLEITNLEDCENVVKR</sequence>
<dbReference type="AlphaFoldDB" id="A0A2B4RJ45"/>
<feature type="compositionally biased region" description="Low complexity" evidence="7">
    <location>
        <begin position="1182"/>
        <end position="1197"/>
    </location>
</feature>
<dbReference type="EMBL" id="LSMT01000515">
    <property type="protein sequence ID" value="PFX16833.1"/>
    <property type="molecule type" value="Genomic_DNA"/>
</dbReference>
<keyword evidence="6" id="KW-0325">Glycoprotein</keyword>
<feature type="compositionally biased region" description="Basic residues" evidence="7">
    <location>
        <begin position="1162"/>
        <end position="1181"/>
    </location>
</feature>
<keyword evidence="11" id="KW-1185">Reference proteome</keyword>
<name>A0A2B4RJ45_STYPI</name>
<feature type="transmembrane region" description="Helical" evidence="8">
    <location>
        <begin position="234"/>
        <end position="253"/>
    </location>
</feature>
<feature type="transmembrane region" description="Helical" evidence="8">
    <location>
        <begin position="974"/>
        <end position="995"/>
    </location>
</feature>
<evidence type="ECO:0000256" key="4">
    <source>
        <dbReference type="ARBA" id="ARBA00022989"/>
    </source>
</evidence>
<feature type="region of interest" description="Disordered" evidence="7">
    <location>
        <begin position="1109"/>
        <end position="1197"/>
    </location>
</feature>
<dbReference type="PANTHER" id="PTHR46022:SF1">
    <property type="entry name" value="PROTEIN PATCHED"/>
    <property type="match status" value="1"/>
</dbReference>
<comment type="caution">
    <text evidence="10">The sequence shown here is derived from an EMBL/GenBank/DDBJ whole genome shotgun (WGS) entry which is preliminary data.</text>
</comment>
<dbReference type="PANTHER" id="PTHR46022">
    <property type="entry name" value="PROTEIN PATCHED"/>
    <property type="match status" value="1"/>
</dbReference>
<feature type="compositionally biased region" description="Polar residues" evidence="7">
    <location>
        <begin position="1128"/>
        <end position="1139"/>
    </location>
</feature>
<dbReference type="OrthoDB" id="5873834at2759"/>
<feature type="region of interest" description="Disordered" evidence="7">
    <location>
        <begin position="603"/>
        <end position="634"/>
    </location>
</feature>
<feature type="compositionally biased region" description="Polar residues" evidence="7">
    <location>
        <begin position="609"/>
        <end position="633"/>
    </location>
</feature>
<evidence type="ECO:0000256" key="3">
    <source>
        <dbReference type="ARBA" id="ARBA00022692"/>
    </source>
</evidence>
<dbReference type="Proteomes" id="UP000225706">
    <property type="component" value="Unassembled WGS sequence"/>
</dbReference>
<feature type="domain" description="SSD" evidence="9">
    <location>
        <begin position="230"/>
        <end position="321"/>
    </location>
</feature>
<dbReference type="InterPro" id="IPR053958">
    <property type="entry name" value="HMGCR/SNAP/NPC1-like_SSD"/>
</dbReference>
<feature type="transmembrane region" description="Helical" evidence="8">
    <location>
        <begin position="1076"/>
        <end position="1102"/>
    </location>
</feature>
<dbReference type="Gene3D" id="1.20.1640.10">
    <property type="entry name" value="Multidrug efflux transporter AcrB transmembrane domain"/>
    <property type="match status" value="2"/>
</dbReference>
<protein>
    <submittedName>
        <fullName evidence="10">Protein patched-like 1</fullName>
    </submittedName>
</protein>
<evidence type="ECO:0000256" key="1">
    <source>
        <dbReference type="ARBA" id="ARBA00004141"/>
    </source>
</evidence>
<dbReference type="SUPFAM" id="SSF82866">
    <property type="entry name" value="Multidrug efflux transporter AcrB transmembrane domain"/>
    <property type="match status" value="2"/>
</dbReference>
<dbReference type="GO" id="GO:0097108">
    <property type="term" value="F:hedgehog family protein binding"/>
    <property type="evidence" value="ECO:0007669"/>
    <property type="project" value="TreeGrafter"/>
</dbReference>
<feature type="transmembrane region" description="Helical" evidence="8">
    <location>
        <begin position="259"/>
        <end position="283"/>
    </location>
</feature>
<reference evidence="11" key="1">
    <citation type="journal article" date="2017" name="bioRxiv">
        <title>Comparative analysis of the genomes of Stylophora pistillata and Acropora digitifera provides evidence for extensive differences between species of corals.</title>
        <authorList>
            <person name="Voolstra C.R."/>
            <person name="Li Y."/>
            <person name="Liew Y.J."/>
            <person name="Baumgarten S."/>
            <person name="Zoccola D."/>
            <person name="Flot J.-F."/>
            <person name="Tambutte S."/>
            <person name="Allemand D."/>
            <person name="Aranda M."/>
        </authorList>
    </citation>
    <scope>NUCLEOTIDE SEQUENCE [LARGE SCALE GENOMIC DNA]</scope>
</reference>
<dbReference type="GO" id="GO:0008158">
    <property type="term" value="F:hedgehog receptor activity"/>
    <property type="evidence" value="ECO:0007669"/>
    <property type="project" value="TreeGrafter"/>
</dbReference>
<evidence type="ECO:0000259" key="9">
    <source>
        <dbReference type="PROSITE" id="PS50156"/>
    </source>
</evidence>
<gene>
    <name evidence="10" type="primary">PTCH1</name>
    <name evidence="10" type="ORF">AWC38_SpisGene18867</name>
</gene>
<dbReference type="FunFam" id="1.20.1640.10:FF:000048">
    <property type="entry name" value="protein patched homolog 1 isoform X2"/>
    <property type="match status" value="1"/>
</dbReference>
<feature type="region of interest" description="Disordered" evidence="7">
    <location>
        <begin position="439"/>
        <end position="465"/>
    </location>
</feature>
<comment type="subcellular location">
    <subcellularLocation>
        <location evidence="1">Membrane</location>
        <topology evidence="1">Multi-pass membrane protein</topology>
    </subcellularLocation>
</comment>
<evidence type="ECO:0000313" key="11">
    <source>
        <dbReference type="Proteomes" id="UP000225706"/>
    </source>
</evidence>
<dbReference type="PROSITE" id="PS50156">
    <property type="entry name" value="SSD"/>
    <property type="match status" value="1"/>
</dbReference>
<evidence type="ECO:0000256" key="6">
    <source>
        <dbReference type="ARBA" id="ARBA00023180"/>
    </source>
</evidence>
<dbReference type="STRING" id="50429.A0A2B4RJ45"/>
<dbReference type="Pfam" id="PF12349">
    <property type="entry name" value="Sterol-sensing"/>
    <property type="match status" value="1"/>
</dbReference>
<evidence type="ECO:0000313" key="10">
    <source>
        <dbReference type="EMBL" id="PFX16833.1"/>
    </source>
</evidence>